<reference evidence="2 3" key="1">
    <citation type="submission" date="2016-08" db="EMBL/GenBank/DDBJ databases">
        <authorList>
            <person name="Seilhamer J.J."/>
        </authorList>
    </citation>
    <scope>NUCLEOTIDE SEQUENCE [LARGE SCALE GENOMIC DNA]</scope>
    <source>
        <strain evidence="2 3">KCTC 42603</strain>
    </source>
</reference>
<dbReference type="InterPro" id="IPR013022">
    <property type="entry name" value="Xyl_isomerase-like_TIM-brl"/>
</dbReference>
<feature type="domain" description="Xylose isomerase-like TIM barrel" evidence="1">
    <location>
        <begin position="25"/>
        <end position="262"/>
    </location>
</feature>
<dbReference type="RefSeq" id="WP_070126498.1">
    <property type="nucleotide sequence ID" value="NZ_MDHN01000037.1"/>
</dbReference>
<dbReference type="SUPFAM" id="SSF51658">
    <property type="entry name" value="Xylose isomerase-like"/>
    <property type="match status" value="1"/>
</dbReference>
<comment type="caution">
    <text evidence="2">The sequence shown here is derived from an EMBL/GenBank/DDBJ whole genome shotgun (WGS) entry which is preliminary data.</text>
</comment>
<dbReference type="InterPro" id="IPR036237">
    <property type="entry name" value="Xyl_isomerase-like_sf"/>
</dbReference>
<accession>A0A1E7Z855</accession>
<proteinExistence type="predicted"/>
<protein>
    <recommendedName>
        <fullName evidence="1">Xylose isomerase-like TIM barrel domain-containing protein</fullName>
    </recommendedName>
</protein>
<dbReference type="Proteomes" id="UP000175691">
    <property type="component" value="Unassembled WGS sequence"/>
</dbReference>
<evidence type="ECO:0000259" key="1">
    <source>
        <dbReference type="Pfam" id="PF01261"/>
    </source>
</evidence>
<dbReference type="STRING" id="1656094.BFC18_16665"/>
<evidence type="ECO:0000313" key="3">
    <source>
        <dbReference type="Proteomes" id="UP000175691"/>
    </source>
</evidence>
<dbReference type="PANTHER" id="PTHR12110">
    <property type="entry name" value="HYDROXYPYRUVATE ISOMERASE"/>
    <property type="match status" value="1"/>
</dbReference>
<dbReference type="AlphaFoldDB" id="A0A1E7Z855"/>
<dbReference type="PANTHER" id="PTHR12110:SF21">
    <property type="entry name" value="XYLOSE ISOMERASE-LIKE TIM BARREL DOMAIN-CONTAINING PROTEIN"/>
    <property type="match status" value="1"/>
</dbReference>
<sequence length="282" mass="31284">MKNLNIGVRAHDFAPGTPEQVADDLSQYPISCVQLAPLKSFPYLEEGPTRLTKAYAHRTRDAFAAKGLQIGVLGCYINPVHPDPASREASLSWFEKHLELAASFGCNIVGTETGSRNADCTFHPDNLTGSAFDDLVESVSRLAATAEKYQVNVGIEGVAYHHIINSPERMAEMLKQVNSPYMKVIYDPVNLYPQIMMAKQEDELDKSFDLFGDAIVAFHSKDFVLNNHNKEGDLPSGTGSMNHHYLLRWIQNNTPDVPVILENTNCNNVSSVLNFMQSQLTI</sequence>
<organism evidence="2 3">
    <name type="scientific">Alteromonas confluentis</name>
    <dbReference type="NCBI Taxonomy" id="1656094"/>
    <lineage>
        <taxon>Bacteria</taxon>
        <taxon>Pseudomonadati</taxon>
        <taxon>Pseudomonadota</taxon>
        <taxon>Gammaproteobacteria</taxon>
        <taxon>Alteromonadales</taxon>
        <taxon>Alteromonadaceae</taxon>
        <taxon>Alteromonas/Salinimonas group</taxon>
        <taxon>Alteromonas</taxon>
    </lineage>
</organism>
<dbReference type="OrthoDB" id="6629724at2"/>
<evidence type="ECO:0000313" key="2">
    <source>
        <dbReference type="EMBL" id="OFC69700.1"/>
    </source>
</evidence>
<keyword evidence="3" id="KW-1185">Reference proteome</keyword>
<dbReference type="InterPro" id="IPR050312">
    <property type="entry name" value="IolE/XylAMocC-like"/>
</dbReference>
<dbReference type="EMBL" id="MDHN01000037">
    <property type="protein sequence ID" value="OFC69700.1"/>
    <property type="molecule type" value="Genomic_DNA"/>
</dbReference>
<dbReference type="Gene3D" id="3.20.20.150">
    <property type="entry name" value="Divalent-metal-dependent TIM barrel enzymes"/>
    <property type="match status" value="1"/>
</dbReference>
<name>A0A1E7Z855_9ALTE</name>
<dbReference type="Pfam" id="PF01261">
    <property type="entry name" value="AP_endonuc_2"/>
    <property type="match status" value="1"/>
</dbReference>
<gene>
    <name evidence="2" type="ORF">BFC18_16665</name>
</gene>